<evidence type="ECO:0000259" key="1">
    <source>
        <dbReference type="Pfam" id="PF01261"/>
    </source>
</evidence>
<dbReference type="EMBL" id="DSKI01000288">
    <property type="protein sequence ID" value="HEB43135.1"/>
    <property type="molecule type" value="Genomic_DNA"/>
</dbReference>
<feature type="domain" description="Xylose isomerase-like TIM barrel" evidence="1">
    <location>
        <begin position="9"/>
        <end position="189"/>
    </location>
</feature>
<gene>
    <name evidence="2" type="ORF">ENP70_05415</name>
</gene>
<reference evidence="2" key="1">
    <citation type="journal article" date="2020" name="mSystems">
        <title>Genome- and Community-Level Interaction Insights into Carbon Utilization and Element Cycling Functions of Hydrothermarchaeota in Hydrothermal Sediment.</title>
        <authorList>
            <person name="Zhou Z."/>
            <person name="Liu Y."/>
            <person name="Xu W."/>
            <person name="Pan J."/>
            <person name="Luo Z.H."/>
            <person name="Li M."/>
        </authorList>
    </citation>
    <scope>NUCLEOTIDE SEQUENCE [LARGE SCALE GENOMIC DNA]</scope>
    <source>
        <strain evidence="2">SpSt-243</strain>
    </source>
</reference>
<accession>A0A7C1NSK3</accession>
<dbReference type="GO" id="GO:0016853">
    <property type="term" value="F:isomerase activity"/>
    <property type="evidence" value="ECO:0007669"/>
    <property type="project" value="UniProtKB-KW"/>
</dbReference>
<keyword evidence="2" id="KW-0413">Isomerase</keyword>
<dbReference type="Pfam" id="PF01261">
    <property type="entry name" value="AP_endonuc_2"/>
    <property type="match status" value="1"/>
</dbReference>
<dbReference type="SUPFAM" id="SSF51658">
    <property type="entry name" value="Xylose isomerase-like"/>
    <property type="match status" value="1"/>
</dbReference>
<evidence type="ECO:0000313" key="2">
    <source>
        <dbReference type="EMBL" id="HEB43135.1"/>
    </source>
</evidence>
<dbReference type="Gene3D" id="3.20.20.150">
    <property type="entry name" value="Divalent-metal-dependent TIM barrel enzymes"/>
    <property type="match status" value="1"/>
</dbReference>
<proteinExistence type="predicted"/>
<dbReference type="AlphaFoldDB" id="A0A7C1NSK3"/>
<organism evidence="2">
    <name type="scientific">Agrobacterium albertimagni</name>
    <dbReference type="NCBI Taxonomy" id="147266"/>
    <lineage>
        <taxon>Bacteria</taxon>
        <taxon>Pseudomonadati</taxon>
        <taxon>Pseudomonadota</taxon>
        <taxon>Alphaproteobacteria</taxon>
        <taxon>Hyphomicrobiales</taxon>
        <taxon>Rhizobiaceae</taxon>
        <taxon>Rhizobium/Agrobacterium group</taxon>
        <taxon>Agrobacterium</taxon>
    </lineage>
</organism>
<dbReference type="InterPro" id="IPR013022">
    <property type="entry name" value="Xyl_isomerase-like_TIM-brl"/>
</dbReference>
<dbReference type="InterPro" id="IPR036237">
    <property type="entry name" value="Xyl_isomerase-like_sf"/>
</dbReference>
<name>A0A7C1NSK3_9HYPH</name>
<sequence length="195" mass="21286">MKSKVELLLAQAKESGAETISLIPSNDGAQETTETRLAGLRGSLAAIRPMLENAGIKALVEPLGFTTSSLRLKREAVEAIAAVGGNHVFRLVHDTFHHHLAGEKDYFPKMTGIVHISGVVDPALRPVDMQDGHRILVYGNDRLGNIDQIEALSQRGYDGAYSYEPFAQSVQSDPNLESSLRESMLFIRERMGVSS</sequence>
<comment type="caution">
    <text evidence="2">The sequence shown here is derived from an EMBL/GenBank/DDBJ whole genome shotgun (WGS) entry which is preliminary data.</text>
</comment>
<protein>
    <submittedName>
        <fullName evidence="2">Xylose isomerase</fullName>
    </submittedName>
</protein>